<evidence type="ECO:0000256" key="8">
    <source>
        <dbReference type="ARBA" id="ARBA00023239"/>
    </source>
</evidence>
<dbReference type="UniPathway" id="UPA00048">
    <property type="reaction ID" value="UER00071"/>
</dbReference>
<evidence type="ECO:0000256" key="7">
    <source>
        <dbReference type="ARBA" id="ARBA00022605"/>
    </source>
</evidence>
<comment type="catalytic activity">
    <reaction evidence="1 10">
        <text>(2R,3S)-3-isopropylmalate = (2S)-2-isopropylmalate</text>
        <dbReference type="Rhea" id="RHEA:32287"/>
        <dbReference type="ChEBI" id="CHEBI:1178"/>
        <dbReference type="ChEBI" id="CHEBI:35121"/>
        <dbReference type="EC" id="4.2.1.33"/>
    </reaction>
</comment>
<evidence type="ECO:0000256" key="3">
    <source>
        <dbReference type="ARBA" id="ARBA00004729"/>
    </source>
</evidence>
<proteinExistence type="inferred from homology"/>
<accession>A0A1X7FLQ7</accession>
<dbReference type="NCBIfam" id="TIGR00171">
    <property type="entry name" value="leuD"/>
    <property type="match status" value="1"/>
</dbReference>
<name>A0A1X7FLQ7_9PROT</name>
<dbReference type="HAMAP" id="MF_01031">
    <property type="entry name" value="LeuD_type1"/>
    <property type="match status" value="1"/>
</dbReference>
<dbReference type="STRING" id="286727.SAMN02982917_3005"/>
<evidence type="ECO:0000256" key="10">
    <source>
        <dbReference type="HAMAP-Rule" id="MF_01031"/>
    </source>
</evidence>
<dbReference type="GO" id="GO:0009316">
    <property type="term" value="C:3-isopropylmalate dehydratase complex"/>
    <property type="evidence" value="ECO:0007669"/>
    <property type="project" value="InterPro"/>
</dbReference>
<dbReference type="EC" id="4.2.1.33" evidence="10"/>
<dbReference type="InterPro" id="IPR015928">
    <property type="entry name" value="Aconitase/3IPM_dehydase_swvl"/>
</dbReference>
<feature type="domain" description="Aconitase A/isopropylmalate dehydratase small subunit swivel" evidence="11">
    <location>
        <begin position="2"/>
        <end position="116"/>
    </location>
</feature>
<evidence type="ECO:0000313" key="13">
    <source>
        <dbReference type="Proteomes" id="UP000192936"/>
    </source>
</evidence>
<dbReference type="InterPro" id="IPR050075">
    <property type="entry name" value="LeuD"/>
</dbReference>
<organism evidence="12 13">
    <name type="scientific">Azospirillum oryzae</name>
    <dbReference type="NCBI Taxonomy" id="286727"/>
    <lineage>
        <taxon>Bacteria</taxon>
        <taxon>Pseudomonadati</taxon>
        <taxon>Pseudomonadota</taxon>
        <taxon>Alphaproteobacteria</taxon>
        <taxon>Rhodospirillales</taxon>
        <taxon>Azospirillaceae</taxon>
        <taxon>Azospirillum</taxon>
    </lineage>
</organism>
<comment type="subunit">
    <text evidence="5 10">Heterodimer of LeuC and LeuD.</text>
</comment>
<gene>
    <name evidence="10" type="primary">leuD</name>
    <name evidence="12" type="ORF">SAMN02982917_3005</name>
</gene>
<sequence length="203" mass="21768">MDPFVTLTAPAVPLDIANIDTDQLLPARFLKKPRSAGYGNFLFHDERKPGFPLDEPAYSGARVLVSDRNFGCGSSREGAVYALVDGGFRCVVAPSFGDIFAANAAKNGLLTVTLPEDAVAALRRQLQEAPGATVTVDLPAQTLTGPDGRPLPFAIDPFKKECLIEGLDDVALTLRHQDAIDLFDQRDAERRPWVVPGVVPGVA</sequence>
<dbReference type="PANTHER" id="PTHR43345:SF5">
    <property type="entry name" value="3-ISOPROPYLMALATE DEHYDRATASE SMALL SUBUNIT"/>
    <property type="match status" value="1"/>
</dbReference>
<dbReference type="InterPro" id="IPR000573">
    <property type="entry name" value="AconitaseA/IPMdHydase_ssu_swvl"/>
</dbReference>
<dbReference type="Proteomes" id="UP000192936">
    <property type="component" value="Unassembled WGS sequence"/>
</dbReference>
<dbReference type="InterPro" id="IPR004431">
    <property type="entry name" value="3-IsopropMal_deHydase_ssu"/>
</dbReference>
<dbReference type="OrthoDB" id="9777465at2"/>
<dbReference type="GO" id="GO:0003861">
    <property type="term" value="F:3-isopropylmalate dehydratase activity"/>
    <property type="evidence" value="ECO:0007669"/>
    <property type="project" value="UniProtKB-UniRule"/>
</dbReference>
<keyword evidence="8 10" id="KW-0456">Lyase</keyword>
<dbReference type="NCBIfam" id="NF002458">
    <property type="entry name" value="PRK01641.1"/>
    <property type="match status" value="1"/>
</dbReference>
<dbReference type="EMBL" id="FXAK01000005">
    <property type="protein sequence ID" value="SMF53762.1"/>
    <property type="molecule type" value="Genomic_DNA"/>
</dbReference>
<dbReference type="RefSeq" id="WP_085086580.1">
    <property type="nucleotide sequence ID" value="NZ_FXAK01000005.1"/>
</dbReference>
<evidence type="ECO:0000313" key="12">
    <source>
        <dbReference type="EMBL" id="SMF53762.1"/>
    </source>
</evidence>
<dbReference type="GO" id="GO:0009098">
    <property type="term" value="P:L-leucine biosynthetic process"/>
    <property type="evidence" value="ECO:0007669"/>
    <property type="project" value="UniProtKB-UniRule"/>
</dbReference>
<evidence type="ECO:0000256" key="9">
    <source>
        <dbReference type="ARBA" id="ARBA00023304"/>
    </source>
</evidence>
<keyword evidence="6 10" id="KW-0432">Leucine biosynthesis</keyword>
<evidence type="ECO:0000256" key="2">
    <source>
        <dbReference type="ARBA" id="ARBA00002695"/>
    </source>
</evidence>
<dbReference type="InterPro" id="IPR033940">
    <property type="entry name" value="IPMI_Swivel"/>
</dbReference>
<comment type="pathway">
    <text evidence="3 10">Amino-acid biosynthesis; L-leucine biosynthesis; L-leucine from 3-methyl-2-oxobutanoate: step 2/4.</text>
</comment>
<keyword evidence="7 10" id="KW-0028">Amino-acid biosynthesis</keyword>
<dbReference type="Gene3D" id="3.20.19.10">
    <property type="entry name" value="Aconitase, domain 4"/>
    <property type="match status" value="1"/>
</dbReference>
<evidence type="ECO:0000256" key="1">
    <source>
        <dbReference type="ARBA" id="ARBA00000491"/>
    </source>
</evidence>
<evidence type="ECO:0000256" key="4">
    <source>
        <dbReference type="ARBA" id="ARBA00009845"/>
    </source>
</evidence>
<evidence type="ECO:0000256" key="6">
    <source>
        <dbReference type="ARBA" id="ARBA00022430"/>
    </source>
</evidence>
<dbReference type="AlphaFoldDB" id="A0A1X7FLQ7"/>
<dbReference type="PANTHER" id="PTHR43345">
    <property type="entry name" value="3-ISOPROPYLMALATE DEHYDRATASE SMALL SUBUNIT 2-RELATED-RELATED"/>
    <property type="match status" value="1"/>
</dbReference>
<evidence type="ECO:0000259" key="11">
    <source>
        <dbReference type="Pfam" id="PF00694"/>
    </source>
</evidence>
<comment type="similarity">
    <text evidence="4 10">Belongs to the LeuD family. LeuD type 1 subfamily.</text>
</comment>
<dbReference type="SUPFAM" id="SSF52016">
    <property type="entry name" value="LeuD/IlvD-like"/>
    <property type="match status" value="1"/>
</dbReference>
<dbReference type="Pfam" id="PF00694">
    <property type="entry name" value="Aconitase_C"/>
    <property type="match status" value="1"/>
</dbReference>
<protein>
    <recommendedName>
        <fullName evidence="10">3-isopropylmalate dehydratase small subunit</fullName>
        <ecNumber evidence="10">4.2.1.33</ecNumber>
    </recommendedName>
    <alternativeName>
        <fullName evidence="10">Alpha-IPM isomerase</fullName>
        <shortName evidence="10">IPMI</shortName>
    </alternativeName>
    <alternativeName>
        <fullName evidence="10">Isopropylmalate isomerase</fullName>
    </alternativeName>
</protein>
<evidence type="ECO:0000256" key="5">
    <source>
        <dbReference type="ARBA" id="ARBA00011271"/>
    </source>
</evidence>
<keyword evidence="9 10" id="KW-0100">Branched-chain amino acid biosynthesis</keyword>
<comment type="function">
    <text evidence="2 10">Catalyzes the isomerization between 2-isopropylmalate and 3-isopropylmalate, via the formation of 2-isopropylmaleate.</text>
</comment>
<reference evidence="12 13" key="1">
    <citation type="submission" date="2017-04" db="EMBL/GenBank/DDBJ databases">
        <authorList>
            <person name="Afonso C.L."/>
            <person name="Miller P.J."/>
            <person name="Scott M.A."/>
            <person name="Spackman E."/>
            <person name="Goraichik I."/>
            <person name="Dimitrov K.M."/>
            <person name="Suarez D.L."/>
            <person name="Swayne D.E."/>
        </authorList>
    </citation>
    <scope>NUCLEOTIDE SEQUENCE [LARGE SCALE GENOMIC DNA]</scope>
    <source>
        <strain evidence="12 13">A2P</strain>
    </source>
</reference>
<dbReference type="CDD" id="cd01577">
    <property type="entry name" value="IPMI_Swivel"/>
    <property type="match status" value="1"/>
</dbReference>